<keyword evidence="3" id="KW-0819">tRNA processing</keyword>
<dbReference type="OrthoDB" id="329139at2759"/>
<dbReference type="GO" id="GO:0005634">
    <property type="term" value="C:nucleus"/>
    <property type="evidence" value="ECO:0007669"/>
    <property type="project" value="UniProtKB-SubCell"/>
</dbReference>
<dbReference type="Proteomes" id="UP000245119">
    <property type="component" value="Linkage Group LG4"/>
</dbReference>
<dbReference type="InterPro" id="IPR013926">
    <property type="entry name" value="CGI121/TPRKB"/>
</dbReference>
<dbReference type="EMBL" id="PZQS01000004">
    <property type="protein sequence ID" value="PVD33059.1"/>
    <property type="molecule type" value="Genomic_DNA"/>
</dbReference>
<dbReference type="STRING" id="400727.A0A2T7PI17"/>
<accession>A0A2T7PI17</accession>
<dbReference type="NCBIfam" id="NF011465">
    <property type="entry name" value="PRK14886.1-1"/>
    <property type="match status" value="1"/>
</dbReference>
<dbReference type="SUPFAM" id="SSF143870">
    <property type="entry name" value="PF0523-like"/>
    <property type="match status" value="1"/>
</dbReference>
<evidence type="ECO:0000313" key="7">
    <source>
        <dbReference type="Proteomes" id="UP000245119"/>
    </source>
</evidence>
<evidence type="ECO:0000256" key="3">
    <source>
        <dbReference type="ARBA" id="ARBA00022694"/>
    </source>
</evidence>
<protein>
    <submittedName>
        <fullName evidence="6">Uncharacterized protein</fullName>
    </submittedName>
</protein>
<comment type="subcellular location">
    <subcellularLocation>
        <location evidence="1">Nucleus</location>
    </subcellularLocation>
</comment>
<evidence type="ECO:0000256" key="1">
    <source>
        <dbReference type="ARBA" id="ARBA00004123"/>
    </source>
</evidence>
<comment type="similarity">
    <text evidence="2 5">Belongs to the CGI121/TPRKB family.</text>
</comment>
<organism evidence="6 7">
    <name type="scientific">Pomacea canaliculata</name>
    <name type="common">Golden apple snail</name>
    <dbReference type="NCBI Taxonomy" id="400727"/>
    <lineage>
        <taxon>Eukaryota</taxon>
        <taxon>Metazoa</taxon>
        <taxon>Spiralia</taxon>
        <taxon>Lophotrochozoa</taxon>
        <taxon>Mollusca</taxon>
        <taxon>Gastropoda</taxon>
        <taxon>Caenogastropoda</taxon>
        <taxon>Architaenioglossa</taxon>
        <taxon>Ampullarioidea</taxon>
        <taxon>Ampullariidae</taxon>
        <taxon>Pomacea</taxon>
    </lineage>
</organism>
<keyword evidence="7" id="KW-1185">Reference proteome</keyword>
<name>A0A2T7PI17_POMCA</name>
<dbReference type="PANTHER" id="PTHR15840">
    <property type="entry name" value="CGI-121 FAMILY MEMBER"/>
    <property type="match status" value="1"/>
</dbReference>
<reference evidence="6 7" key="1">
    <citation type="submission" date="2018-04" db="EMBL/GenBank/DDBJ databases">
        <title>The genome of golden apple snail Pomacea canaliculata provides insight into stress tolerance and invasive adaptation.</title>
        <authorList>
            <person name="Liu C."/>
            <person name="Liu B."/>
            <person name="Ren Y."/>
            <person name="Zhang Y."/>
            <person name="Wang H."/>
            <person name="Li S."/>
            <person name="Jiang F."/>
            <person name="Yin L."/>
            <person name="Zhang G."/>
            <person name="Qian W."/>
            <person name="Fan W."/>
        </authorList>
    </citation>
    <scope>NUCLEOTIDE SEQUENCE [LARGE SCALE GENOMIC DNA]</scope>
    <source>
        <strain evidence="6">SZHN2017</strain>
        <tissue evidence="6">Muscle</tissue>
    </source>
</reference>
<dbReference type="PANTHER" id="PTHR15840:SF10">
    <property type="entry name" value="EKC_KEOPS COMPLEX SUBUNIT TPRKB"/>
    <property type="match status" value="1"/>
</dbReference>
<dbReference type="GO" id="GO:0002949">
    <property type="term" value="P:tRNA threonylcarbamoyladenosine modification"/>
    <property type="evidence" value="ECO:0007669"/>
    <property type="project" value="TreeGrafter"/>
</dbReference>
<dbReference type="GO" id="GO:0005829">
    <property type="term" value="C:cytosol"/>
    <property type="evidence" value="ECO:0007669"/>
    <property type="project" value="TreeGrafter"/>
</dbReference>
<comment type="caution">
    <text evidence="6">The sequence shown here is derived from an EMBL/GenBank/DDBJ whole genome shotgun (WGS) entry which is preliminary data.</text>
</comment>
<dbReference type="InterPro" id="IPR036504">
    <property type="entry name" value="CGI121/TPRKB_sf"/>
</dbReference>
<evidence type="ECO:0000256" key="4">
    <source>
        <dbReference type="ARBA" id="ARBA00023242"/>
    </source>
</evidence>
<gene>
    <name evidence="6" type="ORF">C0Q70_08507</name>
</gene>
<dbReference type="GO" id="GO:0000408">
    <property type="term" value="C:EKC/KEOPS complex"/>
    <property type="evidence" value="ECO:0007669"/>
    <property type="project" value="TreeGrafter"/>
</dbReference>
<sequence>MVMDPFLVIVAANKAVHSQKQGKMTTKTVHSEILFNLSPSRKITESFRKFGIGDRDESLLVVVVQNDQSEKTCKALQSLRETVIGEEVAVDELPSLADMSEIEKEYKLADIELSTCSALDALVSRIAAKDIISL</sequence>
<dbReference type="Pfam" id="PF08617">
    <property type="entry name" value="CGI-121"/>
    <property type="match status" value="1"/>
</dbReference>
<dbReference type="Gene3D" id="3.30.2380.10">
    <property type="entry name" value="CGI121/TPRKB"/>
    <property type="match status" value="1"/>
</dbReference>
<evidence type="ECO:0000256" key="5">
    <source>
        <dbReference type="RuleBase" id="RU004398"/>
    </source>
</evidence>
<dbReference type="AlphaFoldDB" id="A0A2T7PI17"/>
<evidence type="ECO:0000256" key="2">
    <source>
        <dbReference type="ARBA" id="ARBA00005546"/>
    </source>
</evidence>
<evidence type="ECO:0000313" key="6">
    <source>
        <dbReference type="EMBL" id="PVD33059.1"/>
    </source>
</evidence>
<proteinExistence type="inferred from homology"/>
<keyword evidence="4 5" id="KW-0539">Nucleus</keyword>